<dbReference type="Proteomes" id="UP000032266">
    <property type="component" value="Chromosome"/>
</dbReference>
<proteinExistence type="predicted"/>
<accession>A0A0C5V5D6</accession>
<evidence type="ECO:0000313" key="1">
    <source>
        <dbReference type="EMBL" id="AJQ94655.1"/>
    </source>
</evidence>
<gene>
    <name evidence="1" type="ORF">YC6258_02617</name>
</gene>
<evidence type="ECO:0000313" key="2">
    <source>
        <dbReference type="Proteomes" id="UP000032266"/>
    </source>
</evidence>
<dbReference type="RefSeq" id="WP_044617148.1">
    <property type="nucleotide sequence ID" value="NZ_CP007142.1"/>
</dbReference>
<keyword evidence="2" id="KW-1185">Reference proteome</keyword>
<organism evidence="1 2">
    <name type="scientific">Gynuella sunshinyii YC6258</name>
    <dbReference type="NCBI Taxonomy" id="1445510"/>
    <lineage>
        <taxon>Bacteria</taxon>
        <taxon>Pseudomonadati</taxon>
        <taxon>Pseudomonadota</taxon>
        <taxon>Gammaproteobacteria</taxon>
        <taxon>Oceanospirillales</taxon>
        <taxon>Saccharospirillaceae</taxon>
        <taxon>Gynuella</taxon>
    </lineage>
</organism>
<reference evidence="1 2" key="1">
    <citation type="submission" date="2014-01" db="EMBL/GenBank/DDBJ databases">
        <title>Full genme sequencing of cellulolytic bacterium Gynuella sunshinyii YC6258T gen. nov., sp. nov.</title>
        <authorList>
            <person name="Khan H."/>
            <person name="Chung E.J."/>
            <person name="Chung Y.R."/>
        </authorList>
    </citation>
    <scope>NUCLEOTIDE SEQUENCE [LARGE SCALE GENOMIC DNA]</scope>
    <source>
        <strain evidence="1 2">YC6258</strain>
    </source>
</reference>
<sequence>MTELEKLEQAIVEAEERKREYIKSNPAGEGDKATKVALYTEVEQARKALRAYKIQHNLI</sequence>
<dbReference type="KEGG" id="gsn:YC6258_02617"/>
<dbReference type="EMBL" id="CP007142">
    <property type="protein sequence ID" value="AJQ94655.1"/>
    <property type="molecule type" value="Genomic_DNA"/>
</dbReference>
<name>A0A0C5V5D6_9GAMM</name>
<dbReference type="HOGENOM" id="CLU_207285_0_0_6"/>
<dbReference type="AlphaFoldDB" id="A0A0C5V5D6"/>
<dbReference type="OrthoDB" id="6198823at2"/>
<protein>
    <submittedName>
        <fullName evidence="1">Uncharacterized protein</fullName>
    </submittedName>
</protein>